<dbReference type="RefSeq" id="WP_144263446.1">
    <property type="nucleotide sequence ID" value="NZ_QMDX01000021.1"/>
</dbReference>
<keyword evidence="2" id="KW-1185">Reference proteome</keyword>
<dbReference type="OrthoDB" id="304916at2157"/>
<dbReference type="Pfam" id="PF21811">
    <property type="entry name" value="RdfA"/>
    <property type="match status" value="1"/>
</dbReference>
<accession>A0A554MUV9</accession>
<sequence length="207" mass="23638">MRDRIRTDGGGRRGKVERLLEEYELAELGNELERAWTATDPDERASLRDLATRFNERLLEAVLRDAGDAVLEGEIENTYYLLTDDAVSSGDRRRAERRLERQGIDIDALRSDFVSYQAIRTYLKEHRGVEQETDEVNRRQKAVETVRRLRTRLVTVAEDRLESLQSAGEISLGESRIILDLRVVCEDCGTQQSFTTLIEEGGCECAT</sequence>
<protein>
    <submittedName>
        <fullName evidence="1">Uncharacterized protein</fullName>
    </submittedName>
</protein>
<proteinExistence type="predicted"/>
<dbReference type="InParanoid" id="A0A554MUV9"/>
<name>A0A554MUV9_9EURY</name>
<comment type="caution">
    <text evidence="1">The sequence shown here is derived from an EMBL/GenBank/DDBJ whole genome shotgun (WGS) entry which is preliminary data.</text>
</comment>
<reference evidence="1 2" key="1">
    <citation type="submission" date="2018-06" db="EMBL/GenBank/DDBJ databases">
        <title>Natronomonas sp. F16-60 a new haloarchaeon isolated from a solar saltern of Isla Cristina, Huelva, Spain.</title>
        <authorList>
            <person name="Duran-Viseras A."/>
            <person name="Sanchez-Porro C."/>
            <person name="Ventosa A."/>
        </authorList>
    </citation>
    <scope>NUCLEOTIDE SEQUENCE [LARGE SCALE GENOMIC DNA]</scope>
    <source>
        <strain evidence="1 2">F16-60</strain>
    </source>
</reference>
<dbReference type="InterPro" id="IPR048925">
    <property type="entry name" value="RdfA"/>
</dbReference>
<gene>
    <name evidence="1" type="ORF">DP107_17690</name>
</gene>
<evidence type="ECO:0000313" key="2">
    <source>
        <dbReference type="Proteomes" id="UP000319894"/>
    </source>
</evidence>
<dbReference type="AlphaFoldDB" id="A0A554MUV9"/>
<dbReference type="Proteomes" id="UP000319894">
    <property type="component" value="Unassembled WGS sequence"/>
</dbReference>
<dbReference type="EMBL" id="QMDX01000021">
    <property type="protein sequence ID" value="TSD08902.1"/>
    <property type="molecule type" value="Genomic_DNA"/>
</dbReference>
<organism evidence="1 2">
    <name type="scientific">Haloglomus irregulare</name>
    <dbReference type="NCBI Taxonomy" id="2234134"/>
    <lineage>
        <taxon>Archaea</taxon>
        <taxon>Methanobacteriati</taxon>
        <taxon>Methanobacteriota</taxon>
        <taxon>Stenosarchaea group</taxon>
        <taxon>Halobacteria</taxon>
        <taxon>Halobacteriales</taxon>
        <taxon>Natronomonadaceae</taxon>
        <taxon>Haloglomus</taxon>
    </lineage>
</organism>
<evidence type="ECO:0000313" key="1">
    <source>
        <dbReference type="EMBL" id="TSD08902.1"/>
    </source>
</evidence>